<dbReference type="OrthoDB" id="9766361at2"/>
<protein>
    <submittedName>
        <fullName evidence="2">Trypsin-like peptidase domain-containing protein</fullName>
    </submittedName>
</protein>
<dbReference type="STRING" id="151894.SAMN04488524_0302"/>
<gene>
    <name evidence="2" type="ORF">SAMN04488524_0302</name>
</gene>
<keyword evidence="1" id="KW-1133">Transmembrane helix</keyword>
<accession>A0A1W1Z0G7</accession>
<dbReference type="RefSeq" id="WP_084236654.1">
    <property type="nucleotide sequence ID" value="NZ_FWXT01000001.1"/>
</dbReference>
<dbReference type="Pfam" id="PF13365">
    <property type="entry name" value="Trypsin_2"/>
    <property type="match status" value="1"/>
</dbReference>
<dbReference type="AlphaFoldDB" id="A0A1W1Z0G7"/>
<keyword evidence="1" id="KW-0812">Transmembrane</keyword>
<evidence type="ECO:0000256" key="1">
    <source>
        <dbReference type="SAM" id="Phobius"/>
    </source>
</evidence>
<dbReference type="GO" id="GO:0006508">
    <property type="term" value="P:proteolysis"/>
    <property type="evidence" value="ECO:0007669"/>
    <property type="project" value="InterPro"/>
</dbReference>
<dbReference type="Proteomes" id="UP000192756">
    <property type="component" value="Unassembled WGS sequence"/>
</dbReference>
<dbReference type="InterPro" id="IPR001940">
    <property type="entry name" value="Peptidase_S1C"/>
</dbReference>
<feature type="transmembrane region" description="Helical" evidence="1">
    <location>
        <begin position="96"/>
        <end position="115"/>
    </location>
</feature>
<sequence>MRNEIELEGIIEDYLNGKLNETEAKAFEQLRLNDPAVDHKVVSHKVFLESMDNYAAISDLKHRMNQVHAGIDVEGLSKQLGPHPSFIVNLWRKNKAAIAVAAAFILLTVVTIYSIQQNTQQYGSYEKLNKEMNNLRSSTNSLIRNVKSNQNASKPNVNPGKFGGTGFALSSNGYILTSHHVIEKSDSVYVQNYKGDSYKVKMVYSDPVNDIAILKITDKEFSPLAALPYSLKKSSAGMGEQVFTLGYPKDDVVFGKGYLSSKTGFNGDTLAYQVAINVNPGNSGGPLLDNYGNVIGIINAKESNSDGAAFAVKSKYIAEALNAIPQDSLVRRIATTKKNQLQGLKVTKQIEKMQDFVFMIKVYN</sequence>
<dbReference type="EMBL" id="FWXT01000001">
    <property type="protein sequence ID" value="SMC41458.1"/>
    <property type="molecule type" value="Genomic_DNA"/>
</dbReference>
<dbReference type="InterPro" id="IPR043504">
    <property type="entry name" value="Peptidase_S1_PA_chymotrypsin"/>
</dbReference>
<dbReference type="Gene3D" id="2.40.10.10">
    <property type="entry name" value="Trypsin-like serine proteases"/>
    <property type="match status" value="2"/>
</dbReference>
<dbReference type="PANTHER" id="PTHR22939">
    <property type="entry name" value="SERINE PROTEASE FAMILY S1C HTRA-RELATED"/>
    <property type="match status" value="1"/>
</dbReference>
<reference evidence="3" key="1">
    <citation type="submission" date="2017-04" db="EMBL/GenBank/DDBJ databases">
        <authorList>
            <person name="Varghese N."/>
            <person name="Submissions S."/>
        </authorList>
    </citation>
    <scope>NUCLEOTIDE SEQUENCE [LARGE SCALE GENOMIC DNA]</scope>
    <source>
        <strain evidence="3">DSM 12126</strain>
    </source>
</reference>
<name>A0A1W1Z0G7_9SPHI</name>
<dbReference type="PRINTS" id="PR00834">
    <property type="entry name" value="PROTEASES2C"/>
</dbReference>
<evidence type="ECO:0000313" key="3">
    <source>
        <dbReference type="Proteomes" id="UP000192756"/>
    </source>
</evidence>
<dbReference type="PANTHER" id="PTHR22939:SF129">
    <property type="entry name" value="SERINE PROTEASE HTRA2, MITOCHONDRIAL"/>
    <property type="match status" value="1"/>
</dbReference>
<dbReference type="InterPro" id="IPR009003">
    <property type="entry name" value="Peptidase_S1_PA"/>
</dbReference>
<keyword evidence="1" id="KW-0472">Membrane</keyword>
<proteinExistence type="predicted"/>
<organism evidence="2 3">
    <name type="scientific">Pedobacter africanus</name>
    <dbReference type="NCBI Taxonomy" id="151894"/>
    <lineage>
        <taxon>Bacteria</taxon>
        <taxon>Pseudomonadati</taxon>
        <taxon>Bacteroidota</taxon>
        <taxon>Sphingobacteriia</taxon>
        <taxon>Sphingobacteriales</taxon>
        <taxon>Sphingobacteriaceae</taxon>
        <taxon>Pedobacter</taxon>
    </lineage>
</organism>
<dbReference type="GO" id="GO:0004252">
    <property type="term" value="F:serine-type endopeptidase activity"/>
    <property type="evidence" value="ECO:0007669"/>
    <property type="project" value="InterPro"/>
</dbReference>
<evidence type="ECO:0000313" key="2">
    <source>
        <dbReference type="EMBL" id="SMC41458.1"/>
    </source>
</evidence>
<keyword evidence="3" id="KW-1185">Reference proteome</keyword>
<dbReference type="SUPFAM" id="SSF50494">
    <property type="entry name" value="Trypsin-like serine proteases"/>
    <property type="match status" value="1"/>
</dbReference>